<evidence type="ECO:0000313" key="2">
    <source>
        <dbReference type="Proteomes" id="UP000287033"/>
    </source>
</evidence>
<sequence length="38" mass="4209">MVGQTQSHVHTGIRLGRCVPAKLIEEIQETSLGRPLPR</sequence>
<dbReference type="EMBL" id="BEZZ01237612">
    <property type="protein sequence ID" value="GCC48030.1"/>
    <property type="molecule type" value="Genomic_DNA"/>
</dbReference>
<keyword evidence="2" id="KW-1185">Reference proteome</keyword>
<protein>
    <submittedName>
        <fullName evidence="1">Uncharacterized protein</fullName>
    </submittedName>
</protein>
<dbReference type="Proteomes" id="UP000287033">
    <property type="component" value="Unassembled WGS sequence"/>
</dbReference>
<gene>
    <name evidence="1" type="ORF">chiPu_0032470</name>
</gene>
<accession>A0A401TZI3</accession>
<comment type="caution">
    <text evidence="1">The sequence shown here is derived from an EMBL/GenBank/DDBJ whole genome shotgun (WGS) entry which is preliminary data.</text>
</comment>
<evidence type="ECO:0000313" key="1">
    <source>
        <dbReference type="EMBL" id="GCC48030.1"/>
    </source>
</evidence>
<name>A0A401TZI3_CHIPU</name>
<dbReference type="AlphaFoldDB" id="A0A401TZI3"/>
<proteinExistence type="predicted"/>
<reference evidence="1 2" key="1">
    <citation type="journal article" date="2018" name="Nat. Ecol. Evol.">
        <title>Shark genomes provide insights into elasmobranch evolution and the origin of vertebrates.</title>
        <authorList>
            <person name="Hara Y"/>
            <person name="Yamaguchi K"/>
            <person name="Onimaru K"/>
            <person name="Kadota M"/>
            <person name="Koyanagi M"/>
            <person name="Keeley SD"/>
            <person name="Tatsumi K"/>
            <person name="Tanaka K"/>
            <person name="Motone F"/>
            <person name="Kageyama Y"/>
            <person name="Nozu R"/>
            <person name="Adachi N"/>
            <person name="Nishimura O"/>
            <person name="Nakagawa R"/>
            <person name="Tanegashima C"/>
            <person name="Kiyatake I"/>
            <person name="Matsumoto R"/>
            <person name="Murakumo K"/>
            <person name="Nishida K"/>
            <person name="Terakita A"/>
            <person name="Kuratani S"/>
            <person name="Sato K"/>
            <person name="Hyodo S Kuraku.S."/>
        </authorList>
    </citation>
    <scope>NUCLEOTIDE SEQUENCE [LARGE SCALE GENOMIC DNA]</scope>
</reference>
<organism evidence="1 2">
    <name type="scientific">Chiloscyllium punctatum</name>
    <name type="common">Brownbanded bambooshark</name>
    <name type="synonym">Hemiscyllium punctatum</name>
    <dbReference type="NCBI Taxonomy" id="137246"/>
    <lineage>
        <taxon>Eukaryota</taxon>
        <taxon>Metazoa</taxon>
        <taxon>Chordata</taxon>
        <taxon>Craniata</taxon>
        <taxon>Vertebrata</taxon>
        <taxon>Chondrichthyes</taxon>
        <taxon>Elasmobranchii</taxon>
        <taxon>Galeomorphii</taxon>
        <taxon>Galeoidea</taxon>
        <taxon>Orectolobiformes</taxon>
        <taxon>Hemiscylliidae</taxon>
        <taxon>Chiloscyllium</taxon>
    </lineage>
</organism>
<feature type="non-terminal residue" evidence="1">
    <location>
        <position position="38"/>
    </location>
</feature>